<feature type="compositionally biased region" description="Basic and acidic residues" evidence="1">
    <location>
        <begin position="319"/>
        <end position="329"/>
    </location>
</feature>
<name>A0AAW5PAC2_9BACT</name>
<proteinExistence type="predicted"/>
<accession>A0AAW5PAC2</accession>
<feature type="compositionally biased region" description="Gly residues" evidence="1">
    <location>
        <begin position="331"/>
        <end position="341"/>
    </location>
</feature>
<protein>
    <recommendedName>
        <fullName evidence="4">Lipoprotein</fullName>
    </recommendedName>
</protein>
<dbReference type="EMBL" id="JANTZM010000010">
    <property type="protein sequence ID" value="MCS4158251.1"/>
    <property type="molecule type" value="Genomic_DNA"/>
</dbReference>
<feature type="region of interest" description="Disordered" evidence="1">
    <location>
        <begin position="400"/>
        <end position="420"/>
    </location>
</feature>
<feature type="region of interest" description="Disordered" evidence="1">
    <location>
        <begin position="318"/>
        <end position="352"/>
    </location>
</feature>
<evidence type="ECO:0008006" key="4">
    <source>
        <dbReference type="Google" id="ProtNLM"/>
    </source>
</evidence>
<dbReference type="PANTHER" id="PTHR41339">
    <property type="entry name" value="LIPL48"/>
    <property type="match status" value="1"/>
</dbReference>
<dbReference type="AlphaFoldDB" id="A0AAW5PAC2"/>
<evidence type="ECO:0000313" key="3">
    <source>
        <dbReference type="Proteomes" id="UP001155110"/>
    </source>
</evidence>
<dbReference type="Proteomes" id="UP001155110">
    <property type="component" value="Unassembled WGS sequence"/>
</dbReference>
<evidence type="ECO:0000313" key="2">
    <source>
        <dbReference type="EMBL" id="MCS4158251.1"/>
    </source>
</evidence>
<evidence type="ECO:0000256" key="1">
    <source>
        <dbReference type="SAM" id="MobiDB-lite"/>
    </source>
</evidence>
<gene>
    <name evidence="2" type="ORF">GGP99_002223</name>
</gene>
<dbReference type="PANTHER" id="PTHR41339:SF1">
    <property type="entry name" value="SECRETED PROTEIN"/>
    <property type="match status" value="1"/>
</dbReference>
<sequence>MIQVNLNGTSMRTHIQLGVAALLLPALVFLTGCDSNGGGMEDPETNDPTSAANLANYDTTETAIVFDEEGNDLGVVPSNQDAIDNNANVRSNYVKWTSDNTYHLDGRTFVNPGDTLEIEPGTVVKGIPNQDPTNASVLVVANGGTIIADGNPGSDDPSQADPIIFTTREDDVSDPNDLSANLDGAWGGVIILGNGPKNFPGSRNVEGIPSDVDRASFGSSNPDPQYDAGTFRFASIRYGGISIGQGNEINGLTMGALGAGTTIEYVEVFNNQDDGFEWFGGNVNGRYLLSSRNGDDSFDIDQGYSGNLQFLLAIQTPNRGDRTGEHDSGDDGYGGNSGATGEGDTPISDPQIYNATYIGSGSNGSGDVALKLRDNFGGNYFNSIFYDFPLELIEVENKTDDQGNDIGPDARDRWESSQEPGRLTVESSIAWKFQSVSDASAPFEDLVENGGSWGTTVADDLENNYDVTYEDPGLSRSPGSDFQTVGVVPTGDVSGGQSPQDSFFESVTYKGAFEPGGSNWAKGWTFSDEVGMFQ</sequence>
<reference evidence="2" key="1">
    <citation type="submission" date="2022-08" db="EMBL/GenBank/DDBJ databases">
        <title>Genomic Encyclopedia of Type Strains, Phase V (KMG-V): Genome sequencing to study the core and pangenomes of soil and plant-associated prokaryotes.</title>
        <authorList>
            <person name="Whitman W."/>
        </authorList>
    </citation>
    <scope>NUCLEOTIDE SEQUENCE</scope>
    <source>
        <strain evidence="2">SP3002</strain>
    </source>
</reference>
<dbReference type="RefSeq" id="WP_259059379.1">
    <property type="nucleotide sequence ID" value="NZ_JANTZM010000010.1"/>
</dbReference>
<organism evidence="2 3">
    <name type="scientific">Salinibacter ruber</name>
    <dbReference type="NCBI Taxonomy" id="146919"/>
    <lineage>
        <taxon>Bacteria</taxon>
        <taxon>Pseudomonadati</taxon>
        <taxon>Rhodothermota</taxon>
        <taxon>Rhodothermia</taxon>
        <taxon>Rhodothermales</taxon>
        <taxon>Salinibacteraceae</taxon>
        <taxon>Salinibacter</taxon>
    </lineage>
</organism>
<comment type="caution">
    <text evidence="2">The sequence shown here is derived from an EMBL/GenBank/DDBJ whole genome shotgun (WGS) entry which is preliminary data.</text>
</comment>